<evidence type="ECO:0000313" key="9">
    <source>
        <dbReference type="EMBL" id="MXR51990.1"/>
    </source>
</evidence>
<evidence type="ECO:0000256" key="5">
    <source>
        <dbReference type="ARBA" id="ARBA00022777"/>
    </source>
</evidence>
<dbReference type="InterPro" id="IPR003594">
    <property type="entry name" value="HATPase_dom"/>
</dbReference>
<keyword evidence="4" id="KW-0547">Nucleotide-binding</keyword>
<dbReference type="InterPro" id="IPR035965">
    <property type="entry name" value="PAS-like_dom_sf"/>
</dbReference>
<dbReference type="InterPro" id="IPR013767">
    <property type="entry name" value="PAS_fold"/>
</dbReference>
<dbReference type="Gene3D" id="3.30.450.20">
    <property type="entry name" value="PAS domain"/>
    <property type="match status" value="1"/>
</dbReference>
<dbReference type="Gene3D" id="3.30.565.10">
    <property type="entry name" value="Histidine kinase-like ATPase, C-terminal domain"/>
    <property type="match status" value="1"/>
</dbReference>
<dbReference type="InterPro" id="IPR050980">
    <property type="entry name" value="2C_sensor_his_kinase"/>
</dbReference>
<dbReference type="GO" id="GO:0004673">
    <property type="term" value="F:protein histidine kinase activity"/>
    <property type="evidence" value="ECO:0007669"/>
    <property type="project" value="UniProtKB-EC"/>
</dbReference>
<dbReference type="InterPro" id="IPR005467">
    <property type="entry name" value="His_kinase_dom"/>
</dbReference>
<dbReference type="SMART" id="SM00091">
    <property type="entry name" value="PAS"/>
    <property type="match status" value="1"/>
</dbReference>
<dbReference type="InterPro" id="IPR036890">
    <property type="entry name" value="HATPase_C_sf"/>
</dbReference>
<dbReference type="CDD" id="cd00130">
    <property type="entry name" value="PAS"/>
    <property type="match status" value="1"/>
</dbReference>
<comment type="caution">
    <text evidence="9">The sequence shown here is derived from an EMBL/GenBank/DDBJ whole genome shotgun (WGS) entry which is preliminary data.</text>
</comment>
<evidence type="ECO:0000256" key="4">
    <source>
        <dbReference type="ARBA" id="ARBA00022741"/>
    </source>
</evidence>
<dbReference type="PROSITE" id="PS50109">
    <property type="entry name" value="HIS_KIN"/>
    <property type="match status" value="1"/>
</dbReference>
<feature type="domain" description="Histidine kinase" evidence="7">
    <location>
        <begin position="135"/>
        <end position="341"/>
    </location>
</feature>
<dbReference type="CDD" id="cd16936">
    <property type="entry name" value="HATPase_RsbW-like"/>
    <property type="match status" value="1"/>
</dbReference>
<accession>A0A6B0TAS7</accession>
<gene>
    <name evidence="9" type="ORF">GRX03_10315</name>
</gene>
<reference evidence="9 10" key="1">
    <citation type="submission" date="2019-12" db="EMBL/GenBank/DDBJ databases">
        <title>Isolation and characterization of three novel carbon monoxide-oxidizing members of Halobacteria from salione crusts and soils.</title>
        <authorList>
            <person name="Myers M.R."/>
            <person name="King G.M."/>
        </authorList>
    </citation>
    <scope>NUCLEOTIDE SEQUENCE [LARGE SCALE GENOMIC DNA]</scope>
    <source>
        <strain evidence="9 10">WSH3</strain>
    </source>
</reference>
<dbReference type="InterPro" id="IPR000014">
    <property type="entry name" value="PAS"/>
</dbReference>
<evidence type="ECO:0000256" key="2">
    <source>
        <dbReference type="ARBA" id="ARBA00012438"/>
    </source>
</evidence>
<dbReference type="GO" id="GO:0005524">
    <property type="term" value="F:ATP binding"/>
    <property type="evidence" value="ECO:0007669"/>
    <property type="project" value="UniProtKB-KW"/>
</dbReference>
<evidence type="ECO:0000256" key="1">
    <source>
        <dbReference type="ARBA" id="ARBA00000085"/>
    </source>
</evidence>
<dbReference type="AlphaFoldDB" id="A0A6B0TAS7"/>
<dbReference type="EMBL" id="WUUT01000003">
    <property type="protein sequence ID" value="MXR51990.1"/>
    <property type="molecule type" value="Genomic_DNA"/>
</dbReference>
<evidence type="ECO:0000313" key="10">
    <source>
        <dbReference type="Proteomes" id="UP000466535"/>
    </source>
</evidence>
<dbReference type="Pfam" id="PF00989">
    <property type="entry name" value="PAS"/>
    <property type="match status" value="1"/>
</dbReference>
<dbReference type="PANTHER" id="PTHR44936">
    <property type="entry name" value="SENSOR PROTEIN CREC"/>
    <property type="match status" value="1"/>
</dbReference>
<dbReference type="SUPFAM" id="SSF55874">
    <property type="entry name" value="ATPase domain of HSP90 chaperone/DNA topoisomerase II/histidine kinase"/>
    <property type="match status" value="1"/>
</dbReference>
<dbReference type="RefSeq" id="WP_159764111.1">
    <property type="nucleotide sequence ID" value="NZ_WUUT01000003.1"/>
</dbReference>
<dbReference type="OrthoDB" id="3369at2157"/>
<proteinExistence type="predicted"/>
<keyword evidence="5" id="KW-0418">Kinase</keyword>
<dbReference type="NCBIfam" id="TIGR00229">
    <property type="entry name" value="sensory_box"/>
    <property type="match status" value="1"/>
</dbReference>
<evidence type="ECO:0000259" key="7">
    <source>
        <dbReference type="PROSITE" id="PS50109"/>
    </source>
</evidence>
<dbReference type="SUPFAM" id="SSF55785">
    <property type="entry name" value="PYP-like sensor domain (PAS domain)"/>
    <property type="match status" value="1"/>
</dbReference>
<sequence>MVADHTPEPAYRALLDTATDPLWVASGDGEFVVVNEAVSELTGYESAELRGNSLTVVFGEGNEQWRHHHQFLRDRGPPETAGWVDKITTKRGVTIPVEVHCRALAVEAGTLVLGRMQDRRGARQQQQKLSILNRVLRHNIRNEMNIILGKASLLQEIDDEGYRTAAEKIEHRSNRIIDISDKVRRAQEHLTVPDDEECALDLVDETEQAVRALSIARPASTIRTSLPSSALALAPPSVDIALRELIENAIVHAEATDPVVEVDMETGDQRVSVHVRDHCPPIPEGVTETIRHGSEHPLRHNDGIGLWIAKWIANSVGGELSFCRRSDDSGNDVVLSFDALDRV</sequence>
<dbReference type="Proteomes" id="UP000466535">
    <property type="component" value="Unassembled WGS sequence"/>
</dbReference>
<comment type="catalytic activity">
    <reaction evidence="1">
        <text>ATP + protein L-histidine = ADP + protein N-phospho-L-histidine.</text>
        <dbReference type="EC" id="2.7.13.3"/>
    </reaction>
</comment>
<evidence type="ECO:0000256" key="6">
    <source>
        <dbReference type="ARBA" id="ARBA00022840"/>
    </source>
</evidence>
<protein>
    <recommendedName>
        <fullName evidence="2">histidine kinase</fullName>
        <ecNumber evidence="2">2.7.13.3</ecNumber>
    </recommendedName>
</protein>
<keyword evidence="10" id="KW-1185">Reference proteome</keyword>
<keyword evidence="6" id="KW-0067">ATP-binding</keyword>
<dbReference type="PANTHER" id="PTHR44936:SF10">
    <property type="entry name" value="SENSOR PROTEIN RSTB"/>
    <property type="match status" value="1"/>
</dbReference>
<feature type="domain" description="PAS" evidence="8">
    <location>
        <begin position="7"/>
        <end position="54"/>
    </location>
</feature>
<dbReference type="PROSITE" id="PS50112">
    <property type="entry name" value="PAS"/>
    <property type="match status" value="1"/>
</dbReference>
<organism evidence="9 10">
    <name type="scientific">Halovenus carboxidivorans</name>
    <dbReference type="NCBI Taxonomy" id="2692199"/>
    <lineage>
        <taxon>Archaea</taxon>
        <taxon>Methanobacteriati</taxon>
        <taxon>Methanobacteriota</taxon>
        <taxon>Stenosarchaea group</taxon>
        <taxon>Halobacteria</taxon>
        <taxon>Halobacteriales</taxon>
        <taxon>Haloarculaceae</taxon>
        <taxon>Halovenus</taxon>
    </lineage>
</organism>
<dbReference type="EC" id="2.7.13.3" evidence="2"/>
<dbReference type="GO" id="GO:0006355">
    <property type="term" value="P:regulation of DNA-templated transcription"/>
    <property type="evidence" value="ECO:0007669"/>
    <property type="project" value="InterPro"/>
</dbReference>
<keyword evidence="3" id="KW-0808">Transferase</keyword>
<name>A0A6B0TAS7_9EURY</name>
<dbReference type="SMART" id="SM00387">
    <property type="entry name" value="HATPase_c"/>
    <property type="match status" value="1"/>
</dbReference>
<evidence type="ECO:0000259" key="8">
    <source>
        <dbReference type="PROSITE" id="PS50112"/>
    </source>
</evidence>
<evidence type="ECO:0000256" key="3">
    <source>
        <dbReference type="ARBA" id="ARBA00022679"/>
    </source>
</evidence>
<dbReference type="Pfam" id="PF13581">
    <property type="entry name" value="HATPase_c_2"/>
    <property type="match status" value="1"/>
</dbReference>